<name>A0A6J5L597_9CAUD</name>
<proteinExistence type="predicted"/>
<organism evidence="1">
    <name type="scientific">uncultured Caudovirales phage</name>
    <dbReference type="NCBI Taxonomy" id="2100421"/>
    <lineage>
        <taxon>Viruses</taxon>
        <taxon>Duplodnaviria</taxon>
        <taxon>Heunggongvirae</taxon>
        <taxon>Uroviricota</taxon>
        <taxon>Caudoviricetes</taxon>
        <taxon>Peduoviridae</taxon>
        <taxon>Maltschvirus</taxon>
        <taxon>Maltschvirus maltsch</taxon>
    </lineage>
</organism>
<dbReference type="EMBL" id="LR796235">
    <property type="protein sequence ID" value="CAB4129908.1"/>
    <property type="molecule type" value="Genomic_DNA"/>
</dbReference>
<reference evidence="1" key="1">
    <citation type="submission" date="2020-04" db="EMBL/GenBank/DDBJ databases">
        <authorList>
            <person name="Chiriac C."/>
            <person name="Salcher M."/>
            <person name="Ghai R."/>
            <person name="Kavagutti S V."/>
        </authorList>
    </citation>
    <scope>NUCLEOTIDE SEQUENCE</scope>
</reference>
<sequence>MKNKVWHKVVIATEEQNVEIFPTEGFDGIIIQPKELDDNTSSPRFYLNEDEMEVLIVKMREMMKYVKE</sequence>
<protein>
    <submittedName>
        <fullName evidence="1">Uncharacterized protein</fullName>
    </submittedName>
</protein>
<accession>A0A6J5L597</accession>
<evidence type="ECO:0000313" key="1">
    <source>
        <dbReference type="EMBL" id="CAB4129908.1"/>
    </source>
</evidence>
<gene>
    <name evidence="1" type="ORF">UFOVP117_159</name>
</gene>